<feature type="chain" id="PRO_5045504707" evidence="1">
    <location>
        <begin position="17"/>
        <end position="94"/>
    </location>
</feature>
<feature type="signal peptide" evidence="1">
    <location>
        <begin position="1"/>
        <end position="16"/>
    </location>
</feature>
<dbReference type="EMBL" id="CABFNS010000773">
    <property type="protein sequence ID" value="VUC27659.1"/>
    <property type="molecule type" value="Genomic_DNA"/>
</dbReference>
<comment type="caution">
    <text evidence="2">The sequence shown here is derived from an EMBL/GenBank/DDBJ whole genome shotgun (WGS) entry which is preliminary data.</text>
</comment>
<sequence>MLRWVWFGLTPVALQTSNISISPASHPANPDGRTLSVSFAAGRLSKHNQSKHAFIVVFAGLGEMPSGSHPQGGGNSDLISIQTLSGEMERALGA</sequence>
<reference evidence="2 3" key="1">
    <citation type="submission" date="2019-06" db="EMBL/GenBank/DDBJ databases">
        <authorList>
            <person name="Broberg M."/>
        </authorList>
    </citation>
    <scope>NUCLEOTIDE SEQUENCE [LARGE SCALE GENOMIC DNA]</scope>
</reference>
<protein>
    <submittedName>
        <fullName evidence="2">Uncharacterized protein</fullName>
    </submittedName>
</protein>
<keyword evidence="1" id="KW-0732">Signal</keyword>
<evidence type="ECO:0000313" key="3">
    <source>
        <dbReference type="Proteomes" id="UP000766486"/>
    </source>
</evidence>
<organism evidence="2 3">
    <name type="scientific">Bionectria ochroleuca</name>
    <name type="common">Gliocladium roseum</name>
    <dbReference type="NCBI Taxonomy" id="29856"/>
    <lineage>
        <taxon>Eukaryota</taxon>
        <taxon>Fungi</taxon>
        <taxon>Dikarya</taxon>
        <taxon>Ascomycota</taxon>
        <taxon>Pezizomycotina</taxon>
        <taxon>Sordariomycetes</taxon>
        <taxon>Hypocreomycetidae</taxon>
        <taxon>Hypocreales</taxon>
        <taxon>Bionectriaceae</taxon>
        <taxon>Clonostachys</taxon>
    </lineage>
</organism>
<dbReference type="Proteomes" id="UP000766486">
    <property type="component" value="Unassembled WGS sequence"/>
</dbReference>
<evidence type="ECO:0000256" key="1">
    <source>
        <dbReference type="SAM" id="SignalP"/>
    </source>
</evidence>
<evidence type="ECO:0000313" key="2">
    <source>
        <dbReference type="EMBL" id="VUC27659.1"/>
    </source>
</evidence>
<gene>
    <name evidence="2" type="ORF">CLO192961_LOCUS216132</name>
</gene>
<proteinExistence type="predicted"/>
<accession>A0ABY6U9K3</accession>
<keyword evidence="3" id="KW-1185">Reference proteome</keyword>
<name>A0ABY6U9K3_BIOOC</name>